<evidence type="ECO:0000256" key="1">
    <source>
        <dbReference type="ARBA" id="ARBA00012104"/>
    </source>
</evidence>
<evidence type="ECO:0000313" key="7">
    <source>
        <dbReference type="EMBL" id="AXM05954.1"/>
    </source>
</evidence>
<dbReference type="InterPro" id="IPR013749">
    <property type="entry name" value="PM/HMP-P_kinase-1"/>
</dbReference>
<dbReference type="PANTHER" id="PTHR10534:SF2">
    <property type="entry name" value="PYRIDOXAL KINASE"/>
    <property type="match status" value="1"/>
</dbReference>
<dbReference type="GO" id="GO:0005829">
    <property type="term" value="C:cytosol"/>
    <property type="evidence" value="ECO:0007669"/>
    <property type="project" value="TreeGrafter"/>
</dbReference>
<dbReference type="EC" id="2.7.1.35" evidence="1"/>
<feature type="domain" description="Pyridoxamine kinase/Phosphomethylpyrimidine kinase" evidence="6">
    <location>
        <begin position="26"/>
        <end position="256"/>
    </location>
</feature>
<name>A0A2B7IHB6_CUTAC</name>
<evidence type="ECO:0000256" key="3">
    <source>
        <dbReference type="ARBA" id="ARBA00022741"/>
    </source>
</evidence>
<dbReference type="Gene3D" id="3.40.1190.20">
    <property type="match status" value="1"/>
</dbReference>
<keyword evidence="2 7" id="KW-0808">Transferase</keyword>
<evidence type="ECO:0000313" key="10">
    <source>
        <dbReference type="Proteomes" id="UP000256621"/>
    </source>
</evidence>
<proteinExistence type="predicted"/>
<dbReference type="Proteomes" id="UP000256621">
    <property type="component" value="Chromosome"/>
</dbReference>
<protein>
    <recommendedName>
        <fullName evidence="1">pyridoxal kinase</fullName>
        <ecNumber evidence="1">2.7.1.35</ecNumber>
    </recommendedName>
</protein>
<evidence type="ECO:0000313" key="8">
    <source>
        <dbReference type="EMBL" id="PGF36683.1"/>
    </source>
</evidence>
<dbReference type="GeneID" id="92857196"/>
<accession>A0A2B7IHB6</accession>
<evidence type="ECO:0000259" key="6">
    <source>
        <dbReference type="Pfam" id="PF08543"/>
    </source>
</evidence>
<dbReference type="NCBIfam" id="TIGR00687">
    <property type="entry name" value="pyridox_kin"/>
    <property type="match status" value="1"/>
</dbReference>
<dbReference type="Pfam" id="PF08543">
    <property type="entry name" value="Phos_pyr_kin"/>
    <property type="match status" value="1"/>
</dbReference>
<evidence type="ECO:0000256" key="2">
    <source>
        <dbReference type="ARBA" id="ARBA00022679"/>
    </source>
</evidence>
<reference evidence="7 10" key="2">
    <citation type="submission" date="2018-08" db="EMBL/GenBank/DDBJ databases">
        <title>Genome sequencing of Cutibacterium acnes KCOM 1315.</title>
        <authorList>
            <person name="Kook J.-K."/>
            <person name="Park S.-N."/>
            <person name="Lim Y.K."/>
        </authorList>
    </citation>
    <scope>NUCLEOTIDE SEQUENCE [LARGE SCALE GENOMIC DNA]</scope>
    <source>
        <strain evidence="7 10">KCOM 1315</strain>
    </source>
</reference>
<dbReference type="GO" id="GO:0005524">
    <property type="term" value="F:ATP binding"/>
    <property type="evidence" value="ECO:0007669"/>
    <property type="project" value="UniProtKB-KW"/>
</dbReference>
<dbReference type="InterPro" id="IPR029056">
    <property type="entry name" value="Ribokinase-like"/>
</dbReference>
<dbReference type="EMBL" id="CP031442">
    <property type="protein sequence ID" value="AXM05954.1"/>
    <property type="molecule type" value="Genomic_DNA"/>
</dbReference>
<organism evidence="8 9">
    <name type="scientific">Cutibacterium acnes</name>
    <name type="common">Propionibacterium acnes</name>
    <dbReference type="NCBI Taxonomy" id="1747"/>
    <lineage>
        <taxon>Bacteria</taxon>
        <taxon>Bacillati</taxon>
        <taxon>Actinomycetota</taxon>
        <taxon>Actinomycetes</taxon>
        <taxon>Propionibacteriales</taxon>
        <taxon>Propionibacteriaceae</taxon>
        <taxon>Cutibacterium</taxon>
    </lineage>
</organism>
<evidence type="ECO:0000256" key="5">
    <source>
        <dbReference type="ARBA" id="ARBA00022840"/>
    </source>
</evidence>
<sequence length="292" mass="30648">MSVTVLSLQSHVVQGTVGNSIAVPVMRAMGVRAWGMPTALLSNHNGRSSVAGIPIDSEQIDAMVNALDSNGELKHVDAVLSGYLTPRTGPAVLRTVERCRALHPDTIWVCDPVMGDMTPDGELRAYVPDETVSLMTDAVQHADVVVPNLAELGILTGTEPRTLDDIVRAARSLTGPHLVIVTSVPYHDDGGDGIAMVGVTGEGAVLTHGPLFDRYFNGAGDLTSAVLTAGLVKGEPLDATLGKAAGVVHTVLERTVAHPGDELDWWPEDAAAQPWKTVILAPNAPSRVGRSS</sequence>
<dbReference type="GO" id="GO:0008478">
    <property type="term" value="F:pyridoxal kinase activity"/>
    <property type="evidence" value="ECO:0007669"/>
    <property type="project" value="UniProtKB-EC"/>
</dbReference>
<evidence type="ECO:0000256" key="4">
    <source>
        <dbReference type="ARBA" id="ARBA00022777"/>
    </source>
</evidence>
<dbReference type="GO" id="GO:0009443">
    <property type="term" value="P:pyridoxal 5'-phosphate salvage"/>
    <property type="evidence" value="ECO:0007669"/>
    <property type="project" value="InterPro"/>
</dbReference>
<dbReference type="RefSeq" id="WP_002524933.1">
    <property type="nucleotide sequence ID" value="NZ_AP019664.1"/>
</dbReference>
<dbReference type="EMBL" id="MVCE01000001">
    <property type="protein sequence ID" value="PGF36683.1"/>
    <property type="molecule type" value="Genomic_DNA"/>
</dbReference>
<dbReference type="AlphaFoldDB" id="A0A2B7IHB6"/>
<dbReference type="PANTHER" id="PTHR10534">
    <property type="entry name" value="PYRIDOXAL KINASE"/>
    <property type="match status" value="1"/>
</dbReference>
<reference evidence="8 9" key="1">
    <citation type="submission" date="2017-02" db="EMBL/GenBank/DDBJ databases">
        <title>Prevalence of linear plasmids in Cutibacterium acnes isolates obtained from cancerous prostatic tissue.</title>
        <authorList>
            <person name="Davidsson S."/>
            <person name="Bruggemann H."/>
        </authorList>
    </citation>
    <scope>NUCLEOTIDE SEQUENCE [LARGE SCALE GENOMIC DNA]</scope>
    <source>
        <strain evidence="8 9">11-78</strain>
    </source>
</reference>
<dbReference type="OrthoDB" id="9800808at2"/>
<evidence type="ECO:0000313" key="9">
    <source>
        <dbReference type="Proteomes" id="UP000226191"/>
    </source>
</evidence>
<dbReference type="CDD" id="cd01173">
    <property type="entry name" value="pyridoxal_pyridoxamine_kinase"/>
    <property type="match status" value="1"/>
</dbReference>
<keyword evidence="5" id="KW-0067">ATP-binding</keyword>
<dbReference type="InterPro" id="IPR004625">
    <property type="entry name" value="PyrdxlKinase"/>
</dbReference>
<keyword evidence="4 8" id="KW-0418">Kinase</keyword>
<dbReference type="Proteomes" id="UP000226191">
    <property type="component" value="Unassembled WGS sequence"/>
</dbReference>
<keyword evidence="3" id="KW-0547">Nucleotide-binding</keyword>
<dbReference type="SUPFAM" id="SSF53613">
    <property type="entry name" value="Ribokinase-like"/>
    <property type="match status" value="1"/>
</dbReference>
<gene>
    <name evidence="8" type="ORF">B1B09_03500</name>
    <name evidence="7" type="ORF">DXN06_01365</name>
</gene>